<feature type="region of interest" description="Disordered" evidence="1">
    <location>
        <begin position="421"/>
        <end position="452"/>
    </location>
</feature>
<feature type="region of interest" description="Disordered" evidence="1">
    <location>
        <begin position="583"/>
        <end position="612"/>
    </location>
</feature>
<feature type="compositionally biased region" description="Basic and acidic residues" evidence="1">
    <location>
        <begin position="222"/>
        <end position="233"/>
    </location>
</feature>
<keyword evidence="3" id="KW-1185">Reference proteome</keyword>
<name>A0A9P5ARE1_9HYPO</name>
<feature type="compositionally biased region" description="Polar residues" evidence="1">
    <location>
        <begin position="234"/>
        <end position="251"/>
    </location>
</feature>
<feature type="region of interest" description="Disordered" evidence="1">
    <location>
        <begin position="221"/>
        <end position="251"/>
    </location>
</feature>
<reference evidence="2" key="2">
    <citation type="submission" date="2020-02" db="EMBL/GenBank/DDBJ databases">
        <title>Identification and distribution of gene clusters putatively required for synthesis of sphingolipid metabolism inhibitors in phylogenetically diverse species of the filamentous fungus Fusarium.</title>
        <authorList>
            <person name="Kim H.-S."/>
            <person name="Busman M."/>
            <person name="Brown D.W."/>
            <person name="Divon H."/>
            <person name="Uhlig S."/>
            <person name="Proctor R.H."/>
        </authorList>
    </citation>
    <scope>NUCLEOTIDE SEQUENCE</scope>
    <source>
        <strain evidence="2">NRRL 25174</strain>
    </source>
</reference>
<organism evidence="2 3">
    <name type="scientific">Fusarium beomiforme</name>
    <dbReference type="NCBI Taxonomy" id="44412"/>
    <lineage>
        <taxon>Eukaryota</taxon>
        <taxon>Fungi</taxon>
        <taxon>Dikarya</taxon>
        <taxon>Ascomycota</taxon>
        <taxon>Pezizomycotina</taxon>
        <taxon>Sordariomycetes</taxon>
        <taxon>Hypocreomycetidae</taxon>
        <taxon>Hypocreales</taxon>
        <taxon>Nectriaceae</taxon>
        <taxon>Fusarium</taxon>
        <taxon>Fusarium burgessii species complex</taxon>
    </lineage>
</organism>
<evidence type="ECO:0000313" key="2">
    <source>
        <dbReference type="EMBL" id="KAF4343324.1"/>
    </source>
</evidence>
<feature type="compositionally biased region" description="Low complexity" evidence="1">
    <location>
        <begin position="56"/>
        <end position="71"/>
    </location>
</feature>
<accession>A0A9P5ARE1</accession>
<feature type="compositionally biased region" description="Basic residues" evidence="1">
    <location>
        <begin position="700"/>
        <end position="713"/>
    </location>
</feature>
<feature type="compositionally biased region" description="Polar residues" evidence="1">
    <location>
        <begin position="375"/>
        <end position="386"/>
    </location>
</feature>
<dbReference type="Proteomes" id="UP000730481">
    <property type="component" value="Unassembled WGS sequence"/>
</dbReference>
<evidence type="ECO:0000313" key="3">
    <source>
        <dbReference type="Proteomes" id="UP000730481"/>
    </source>
</evidence>
<gene>
    <name evidence="2" type="ORF">FBEOM_2728</name>
</gene>
<dbReference type="AlphaFoldDB" id="A0A9P5ARE1"/>
<reference evidence="2" key="1">
    <citation type="journal article" date="2017" name="Mycologia">
        <title>Fusarium algeriense, sp. nov., a novel toxigenic crown rot pathogen of durum wheat from Algeria is nested in the Fusarium burgessii species complex.</title>
        <authorList>
            <person name="Laraba I."/>
            <person name="Keddad A."/>
            <person name="Boureghda H."/>
            <person name="Abdallah N."/>
            <person name="Vaughan M.M."/>
            <person name="Proctor R.H."/>
            <person name="Busman M."/>
            <person name="O'Donnell K."/>
        </authorList>
    </citation>
    <scope>NUCLEOTIDE SEQUENCE</scope>
    <source>
        <strain evidence="2">NRRL 25174</strain>
    </source>
</reference>
<dbReference type="EMBL" id="PVQB02000096">
    <property type="protein sequence ID" value="KAF4343324.1"/>
    <property type="molecule type" value="Genomic_DNA"/>
</dbReference>
<protein>
    <submittedName>
        <fullName evidence="2">Uncharacterized protein</fullName>
    </submittedName>
</protein>
<feature type="compositionally biased region" description="Basic and acidic residues" evidence="1">
    <location>
        <begin position="34"/>
        <end position="45"/>
    </location>
</feature>
<feature type="region of interest" description="Disordered" evidence="1">
    <location>
        <begin position="683"/>
        <end position="732"/>
    </location>
</feature>
<evidence type="ECO:0000256" key="1">
    <source>
        <dbReference type="SAM" id="MobiDB-lite"/>
    </source>
</evidence>
<feature type="compositionally biased region" description="Basic and acidic residues" evidence="1">
    <location>
        <begin position="86"/>
        <end position="110"/>
    </location>
</feature>
<comment type="caution">
    <text evidence="2">The sequence shown here is derived from an EMBL/GenBank/DDBJ whole genome shotgun (WGS) entry which is preliminary data.</text>
</comment>
<feature type="region of interest" description="Disordered" evidence="1">
    <location>
        <begin position="162"/>
        <end position="190"/>
    </location>
</feature>
<proteinExistence type="predicted"/>
<feature type="region of interest" description="Disordered" evidence="1">
    <location>
        <begin position="465"/>
        <end position="492"/>
    </location>
</feature>
<feature type="compositionally biased region" description="Polar residues" evidence="1">
    <location>
        <begin position="421"/>
        <end position="430"/>
    </location>
</feature>
<feature type="region of interest" description="Disordered" evidence="1">
    <location>
        <begin position="373"/>
        <end position="396"/>
    </location>
</feature>
<sequence length="732" mass="82608">MNWTEGALARHSRRKGWDKDATRQKQYFAKARARKNDPAASRGHDISSFVPDYIPRRSPSQSRQSTSSTPRRQQRAQKQKLIYRSSDTENSHKKSHGRERDSRHEKKAPDAENSSTIYPEKEKQELDITAKRRRLLEKADWTGVITQKPVTVDFSRQRELSTQSLAKSSSRRDHRSLCGPDQMGQHKKRRLGRLSDNEIQISIGNQNLRWSKDSNSVRSFATRRDSLPRHENSMSDNATSITPASPYQQAPNLHYQRGKSKSVRETHRSRVHDQAGNMFLSLSSTAHPESRDAGQEEWVVRRDGEPRYVVQTHAPVIHQPQPTRETRHQMIEIQSSDLDEGASAVAVLGVPRHSHRITAEDIRWNMWLDSRSKSRNQQATQQSQDRMVSRPISPCISNYVNTSDDTLLTPSPIHRANEEQNSLHVNEEPQSGSSGTYPSSISASESHHEPLDDELELPELQTRGRFSSIPPATSSCALPKSASYERSELSRRTGSDLVLPMGSCMPVTPNVQDLLDLLAASEEQHGVNIDVQTTQDTPNAEDEDDIWKKFVLDDDTAETSRKAREEAYEQTKCAMGLKKQDVPQMFSEPSLPSGSTEPPSDIAEPPSVSRGEALPRIERNLKLANDQIQDLSGADSIILLSEAAVITDITDATESIIAQPASPQPFQAEFKFHQPQLFVGRLASDVPSNKSPVYFEAPPKKGRRQLSRRRRDKGRPDFRAMPNYDDDPIEED</sequence>
<feature type="region of interest" description="Disordered" evidence="1">
    <location>
        <begin position="1"/>
        <end position="124"/>
    </location>
</feature>
<feature type="compositionally biased region" description="Low complexity" evidence="1">
    <location>
        <begin position="431"/>
        <end position="444"/>
    </location>
</feature>
<dbReference type="OrthoDB" id="5426563at2759"/>
<feature type="compositionally biased region" description="Basic and acidic residues" evidence="1">
    <location>
        <begin position="483"/>
        <end position="492"/>
    </location>
</feature>